<accession>A0A3B0RXI3</accession>
<feature type="non-terminal residue" evidence="1">
    <location>
        <position position="110"/>
    </location>
</feature>
<proteinExistence type="predicted"/>
<protein>
    <recommendedName>
        <fullName evidence="2">SnoaL-like domain-containing protein</fullName>
    </recommendedName>
</protein>
<dbReference type="AlphaFoldDB" id="A0A3B0RXI3"/>
<sequence>MEQALPLHKSFVDLLRQAWIQRDASIVDGFVADDVVTSLQSGTEPFMDKKAVMHRLGNLWVVQRDIWTDWTVVSDTADTCRIIGSAGYTNAAYMTRVTFEGTTSVTFRDG</sequence>
<dbReference type="EMBL" id="UOEK01000136">
    <property type="protein sequence ID" value="VAV98270.1"/>
    <property type="molecule type" value="Genomic_DNA"/>
</dbReference>
<dbReference type="InterPro" id="IPR032710">
    <property type="entry name" value="NTF2-like_dom_sf"/>
</dbReference>
<dbReference type="Gene3D" id="3.10.450.50">
    <property type="match status" value="1"/>
</dbReference>
<evidence type="ECO:0008006" key="2">
    <source>
        <dbReference type="Google" id="ProtNLM"/>
    </source>
</evidence>
<dbReference type="SUPFAM" id="SSF54427">
    <property type="entry name" value="NTF2-like"/>
    <property type="match status" value="1"/>
</dbReference>
<name>A0A3B0RXI3_9ZZZZ</name>
<reference evidence="1" key="1">
    <citation type="submission" date="2018-06" db="EMBL/GenBank/DDBJ databases">
        <authorList>
            <person name="Zhirakovskaya E."/>
        </authorList>
    </citation>
    <scope>NUCLEOTIDE SEQUENCE</scope>
</reference>
<organism evidence="1">
    <name type="scientific">hydrothermal vent metagenome</name>
    <dbReference type="NCBI Taxonomy" id="652676"/>
    <lineage>
        <taxon>unclassified sequences</taxon>
        <taxon>metagenomes</taxon>
        <taxon>ecological metagenomes</taxon>
    </lineage>
</organism>
<evidence type="ECO:0000313" key="1">
    <source>
        <dbReference type="EMBL" id="VAV98270.1"/>
    </source>
</evidence>
<gene>
    <name evidence="1" type="ORF">MNBD_ACTINO02-2610</name>
</gene>